<evidence type="ECO:0000313" key="2">
    <source>
        <dbReference type="EMBL" id="CAG5111466.1"/>
    </source>
</evidence>
<sequence length="72" mass="8088">MNFLMQLLAGLLISTTTASSPEKEKNICSRRVCMICAYVLENNVATEEHRNICDYILNETDCCFASSAAKFF</sequence>
<gene>
    <name evidence="2" type="ORF">OKIOD_LOCUS14538</name>
</gene>
<dbReference type="Proteomes" id="UP001158576">
    <property type="component" value="Chromosome 2"/>
</dbReference>
<feature type="chain" id="PRO_5045941063" evidence="1">
    <location>
        <begin position="19"/>
        <end position="72"/>
    </location>
</feature>
<feature type="signal peptide" evidence="1">
    <location>
        <begin position="1"/>
        <end position="18"/>
    </location>
</feature>
<keyword evidence="3" id="KW-1185">Reference proteome</keyword>
<evidence type="ECO:0000313" key="3">
    <source>
        <dbReference type="Proteomes" id="UP001158576"/>
    </source>
</evidence>
<protein>
    <submittedName>
        <fullName evidence="2">Oidioi.mRNA.OKI2018_I69.chr2.g5773.t1.cds</fullName>
    </submittedName>
</protein>
<name>A0ABN7T705_OIKDI</name>
<keyword evidence="1" id="KW-0732">Signal</keyword>
<organism evidence="2 3">
    <name type="scientific">Oikopleura dioica</name>
    <name type="common">Tunicate</name>
    <dbReference type="NCBI Taxonomy" id="34765"/>
    <lineage>
        <taxon>Eukaryota</taxon>
        <taxon>Metazoa</taxon>
        <taxon>Chordata</taxon>
        <taxon>Tunicata</taxon>
        <taxon>Appendicularia</taxon>
        <taxon>Copelata</taxon>
        <taxon>Oikopleuridae</taxon>
        <taxon>Oikopleura</taxon>
    </lineage>
</organism>
<accession>A0ABN7T705</accession>
<reference evidence="2 3" key="1">
    <citation type="submission" date="2021-04" db="EMBL/GenBank/DDBJ databases">
        <authorList>
            <person name="Bliznina A."/>
        </authorList>
    </citation>
    <scope>NUCLEOTIDE SEQUENCE [LARGE SCALE GENOMIC DNA]</scope>
</reference>
<proteinExistence type="predicted"/>
<evidence type="ECO:0000256" key="1">
    <source>
        <dbReference type="SAM" id="SignalP"/>
    </source>
</evidence>
<dbReference type="EMBL" id="OU015567">
    <property type="protein sequence ID" value="CAG5111466.1"/>
    <property type="molecule type" value="Genomic_DNA"/>
</dbReference>